<accession>A0AAV4SVQ4</accession>
<organism evidence="1 2">
    <name type="scientific">Caerostris extrusa</name>
    <name type="common">Bark spider</name>
    <name type="synonym">Caerostris bankana</name>
    <dbReference type="NCBI Taxonomy" id="172846"/>
    <lineage>
        <taxon>Eukaryota</taxon>
        <taxon>Metazoa</taxon>
        <taxon>Ecdysozoa</taxon>
        <taxon>Arthropoda</taxon>
        <taxon>Chelicerata</taxon>
        <taxon>Arachnida</taxon>
        <taxon>Araneae</taxon>
        <taxon>Araneomorphae</taxon>
        <taxon>Entelegynae</taxon>
        <taxon>Araneoidea</taxon>
        <taxon>Araneidae</taxon>
        <taxon>Caerostris</taxon>
    </lineage>
</organism>
<name>A0AAV4SVQ4_CAEEX</name>
<keyword evidence="2" id="KW-1185">Reference proteome</keyword>
<sequence>MANTQWVQFYPECSMGVMVESDIGIKLIGTRRAHATGEDASLKRHESNKSDQPLLELKEKKMLSWFDVKLTDQEWPMPELEKLNKFKSLRN</sequence>
<protein>
    <submittedName>
        <fullName evidence="1">Uncharacterized protein</fullName>
    </submittedName>
</protein>
<gene>
    <name evidence="1" type="ORF">CEXT_420701</name>
</gene>
<reference evidence="1 2" key="1">
    <citation type="submission" date="2021-06" db="EMBL/GenBank/DDBJ databases">
        <title>Caerostris extrusa draft genome.</title>
        <authorList>
            <person name="Kono N."/>
            <person name="Arakawa K."/>
        </authorList>
    </citation>
    <scope>NUCLEOTIDE SEQUENCE [LARGE SCALE GENOMIC DNA]</scope>
</reference>
<dbReference type="Proteomes" id="UP001054945">
    <property type="component" value="Unassembled WGS sequence"/>
</dbReference>
<evidence type="ECO:0000313" key="2">
    <source>
        <dbReference type="Proteomes" id="UP001054945"/>
    </source>
</evidence>
<comment type="caution">
    <text evidence="1">The sequence shown here is derived from an EMBL/GenBank/DDBJ whole genome shotgun (WGS) entry which is preliminary data.</text>
</comment>
<evidence type="ECO:0000313" key="1">
    <source>
        <dbReference type="EMBL" id="GIY36527.1"/>
    </source>
</evidence>
<dbReference type="EMBL" id="BPLR01010060">
    <property type="protein sequence ID" value="GIY36527.1"/>
    <property type="molecule type" value="Genomic_DNA"/>
</dbReference>
<dbReference type="AlphaFoldDB" id="A0AAV4SVQ4"/>
<proteinExistence type="predicted"/>